<dbReference type="AlphaFoldDB" id="A0A9P5YX54"/>
<comment type="caution">
    <text evidence="2">The sequence shown here is derived from an EMBL/GenBank/DDBJ whole genome shotgun (WGS) entry which is preliminary data.</text>
</comment>
<feature type="transmembrane region" description="Helical" evidence="1">
    <location>
        <begin position="175"/>
        <end position="198"/>
    </location>
</feature>
<dbReference type="Proteomes" id="UP000807469">
    <property type="component" value="Unassembled WGS sequence"/>
</dbReference>
<accession>A0A9P5YX54</accession>
<keyword evidence="1" id="KW-0812">Transmembrane</keyword>
<gene>
    <name evidence="2" type="ORF">BDN70DRAFT_934500</name>
</gene>
<sequence length="337" mass="37565">MSDQNVSALHQEILQLGFTINDEKSIISTTLNVFMFLALWMGIYTVIFAGTMYAYVTRNVSSRYFVPVTVSVVYLCNLAGLSMQWYITQWQFVENGQDRDTVFIATMNTPPKISTAVYIISLFGLVLGDSLLIWRCFNIWNHSFRVISVPVVLMVTETGELPINLGFYGVRLQNIFNRVLAAGIVIAGCTTILTTALITYRIHSFLEHQEKSRKKFQNIIDIIIQSGALSSISFLMLGVAVILDTNTDGLNVRIYNFYNWTTSFVFPLAGISSTIMIARVATLADESDPTTSIHLTGIQFQSPSATHTGTGTQISVQFPTHKESPRISVREADQVQG</sequence>
<dbReference type="EMBL" id="MU155272">
    <property type="protein sequence ID" value="KAF9477079.1"/>
    <property type="molecule type" value="Genomic_DNA"/>
</dbReference>
<reference evidence="2" key="1">
    <citation type="submission" date="2020-11" db="EMBL/GenBank/DDBJ databases">
        <authorList>
            <consortium name="DOE Joint Genome Institute"/>
            <person name="Ahrendt S."/>
            <person name="Riley R."/>
            <person name="Andreopoulos W."/>
            <person name="Labutti K."/>
            <person name="Pangilinan J."/>
            <person name="Ruiz-Duenas F.J."/>
            <person name="Barrasa J.M."/>
            <person name="Sanchez-Garcia M."/>
            <person name="Camarero S."/>
            <person name="Miyauchi S."/>
            <person name="Serrano A."/>
            <person name="Linde D."/>
            <person name="Babiker R."/>
            <person name="Drula E."/>
            <person name="Ayuso-Fernandez I."/>
            <person name="Pacheco R."/>
            <person name="Padilla G."/>
            <person name="Ferreira P."/>
            <person name="Barriuso J."/>
            <person name="Kellner H."/>
            <person name="Castanera R."/>
            <person name="Alfaro M."/>
            <person name="Ramirez L."/>
            <person name="Pisabarro A.G."/>
            <person name="Kuo A."/>
            <person name="Tritt A."/>
            <person name="Lipzen A."/>
            <person name="He G."/>
            <person name="Yan M."/>
            <person name="Ng V."/>
            <person name="Cullen D."/>
            <person name="Martin F."/>
            <person name="Rosso M.-N."/>
            <person name="Henrissat B."/>
            <person name="Hibbett D."/>
            <person name="Martinez A.T."/>
            <person name="Grigoriev I.V."/>
        </authorList>
    </citation>
    <scope>NUCLEOTIDE SEQUENCE</scope>
    <source>
        <strain evidence="2">CIRM-BRFM 674</strain>
    </source>
</reference>
<feature type="transmembrane region" description="Helical" evidence="1">
    <location>
        <begin position="263"/>
        <end position="284"/>
    </location>
</feature>
<dbReference type="OrthoDB" id="3265004at2759"/>
<keyword evidence="3" id="KW-1185">Reference proteome</keyword>
<feature type="transmembrane region" description="Helical" evidence="1">
    <location>
        <begin position="68"/>
        <end position="87"/>
    </location>
</feature>
<keyword evidence="1" id="KW-1133">Transmembrane helix</keyword>
<evidence type="ECO:0000256" key="1">
    <source>
        <dbReference type="SAM" id="Phobius"/>
    </source>
</evidence>
<evidence type="ECO:0000313" key="2">
    <source>
        <dbReference type="EMBL" id="KAF9477079.1"/>
    </source>
</evidence>
<feature type="transmembrane region" description="Helical" evidence="1">
    <location>
        <begin position="33"/>
        <end position="56"/>
    </location>
</feature>
<keyword evidence="1" id="KW-0472">Membrane</keyword>
<proteinExistence type="predicted"/>
<protein>
    <submittedName>
        <fullName evidence="2">Uncharacterized protein</fullName>
    </submittedName>
</protein>
<evidence type="ECO:0000313" key="3">
    <source>
        <dbReference type="Proteomes" id="UP000807469"/>
    </source>
</evidence>
<feature type="transmembrane region" description="Helical" evidence="1">
    <location>
        <begin position="116"/>
        <end position="134"/>
    </location>
</feature>
<feature type="transmembrane region" description="Helical" evidence="1">
    <location>
        <begin position="219"/>
        <end position="243"/>
    </location>
</feature>
<organism evidence="2 3">
    <name type="scientific">Pholiota conissans</name>
    <dbReference type="NCBI Taxonomy" id="109636"/>
    <lineage>
        <taxon>Eukaryota</taxon>
        <taxon>Fungi</taxon>
        <taxon>Dikarya</taxon>
        <taxon>Basidiomycota</taxon>
        <taxon>Agaricomycotina</taxon>
        <taxon>Agaricomycetes</taxon>
        <taxon>Agaricomycetidae</taxon>
        <taxon>Agaricales</taxon>
        <taxon>Agaricineae</taxon>
        <taxon>Strophariaceae</taxon>
        <taxon>Pholiota</taxon>
    </lineage>
</organism>
<name>A0A9P5YX54_9AGAR</name>